<evidence type="ECO:0000313" key="2">
    <source>
        <dbReference type="Proteomes" id="UP000032266"/>
    </source>
</evidence>
<dbReference type="KEGG" id="gsn:YC6258_03410"/>
<dbReference type="AlphaFoldDB" id="A0A0C5VMA7"/>
<sequence>MLKHVIWISLLLIIISACKASDTYGYGFSTGSYGGTDWPIWVEKLVFNESWGVPVGNLSGGRKDTSDHLPSGRSAGMGWVPLPHTIRARWFSYRTQTFYEATLEIPEEKRAQIQQWFKQYPRKGYAHNVVTGISGEGTMQAWWLTVCVNSIAGCPKYESHSFELTSRIPATVAEGDPSQYREQTKGEIKDGTIPPEVLDLLPTEQILEFWK</sequence>
<keyword evidence="2" id="KW-1185">Reference proteome</keyword>
<dbReference type="OrthoDB" id="6369105at2"/>
<accession>A0A0C5VMA7</accession>
<dbReference type="InterPro" id="IPR021326">
    <property type="entry name" value="DUF2931"/>
</dbReference>
<name>A0A0C5VMA7_9GAMM</name>
<gene>
    <name evidence="1" type="ORF">YC6258_03410</name>
</gene>
<dbReference type="EMBL" id="CP007142">
    <property type="protein sequence ID" value="AJQ95446.1"/>
    <property type="molecule type" value="Genomic_DNA"/>
</dbReference>
<dbReference type="Proteomes" id="UP000032266">
    <property type="component" value="Chromosome"/>
</dbReference>
<evidence type="ECO:0008006" key="3">
    <source>
        <dbReference type="Google" id="ProtNLM"/>
    </source>
</evidence>
<dbReference type="RefSeq" id="WP_052830315.1">
    <property type="nucleotide sequence ID" value="NZ_CP007142.1"/>
</dbReference>
<dbReference type="STRING" id="1445510.YC6258_03410"/>
<dbReference type="Pfam" id="PF11153">
    <property type="entry name" value="DUF2931"/>
    <property type="match status" value="1"/>
</dbReference>
<reference evidence="1 2" key="1">
    <citation type="submission" date="2014-01" db="EMBL/GenBank/DDBJ databases">
        <title>Full genme sequencing of cellulolytic bacterium Gynuella sunshinyii YC6258T gen. nov., sp. nov.</title>
        <authorList>
            <person name="Khan H."/>
            <person name="Chung E.J."/>
            <person name="Chung Y.R."/>
        </authorList>
    </citation>
    <scope>NUCLEOTIDE SEQUENCE [LARGE SCALE GENOMIC DNA]</scope>
    <source>
        <strain evidence="1 2">YC6258</strain>
    </source>
</reference>
<protein>
    <recommendedName>
        <fullName evidence="3">DUF2931 family protein</fullName>
    </recommendedName>
</protein>
<dbReference type="PROSITE" id="PS51257">
    <property type="entry name" value="PROKAR_LIPOPROTEIN"/>
    <property type="match status" value="1"/>
</dbReference>
<organism evidence="1 2">
    <name type="scientific">Gynuella sunshinyii YC6258</name>
    <dbReference type="NCBI Taxonomy" id="1445510"/>
    <lineage>
        <taxon>Bacteria</taxon>
        <taxon>Pseudomonadati</taxon>
        <taxon>Pseudomonadota</taxon>
        <taxon>Gammaproteobacteria</taxon>
        <taxon>Oceanospirillales</taxon>
        <taxon>Saccharospirillaceae</taxon>
        <taxon>Gynuella</taxon>
    </lineage>
</organism>
<evidence type="ECO:0000313" key="1">
    <source>
        <dbReference type="EMBL" id="AJQ95446.1"/>
    </source>
</evidence>
<dbReference type="HOGENOM" id="CLU_1265456_0_0_6"/>
<proteinExistence type="predicted"/>